<evidence type="ECO:0000313" key="3">
    <source>
        <dbReference type="Proteomes" id="UP000601435"/>
    </source>
</evidence>
<protein>
    <submittedName>
        <fullName evidence="2">SULTR4 protein</fullName>
    </submittedName>
</protein>
<name>A0A812IWN2_9DINO</name>
<dbReference type="InterPro" id="IPR036513">
    <property type="entry name" value="STAS_dom_sf"/>
</dbReference>
<dbReference type="SUPFAM" id="SSF52091">
    <property type="entry name" value="SpoIIaa-like"/>
    <property type="match status" value="1"/>
</dbReference>
<accession>A0A812IWN2</accession>
<comment type="caution">
    <text evidence="2">The sequence shown here is derived from an EMBL/GenBank/DDBJ whole genome shotgun (WGS) entry which is preliminary data.</text>
</comment>
<feature type="non-terminal residue" evidence="2">
    <location>
        <position position="1"/>
    </location>
</feature>
<organism evidence="2 3">
    <name type="scientific">Symbiodinium necroappetens</name>
    <dbReference type="NCBI Taxonomy" id="1628268"/>
    <lineage>
        <taxon>Eukaryota</taxon>
        <taxon>Sar</taxon>
        <taxon>Alveolata</taxon>
        <taxon>Dinophyceae</taxon>
        <taxon>Suessiales</taxon>
        <taxon>Symbiodiniaceae</taxon>
        <taxon>Symbiodinium</taxon>
    </lineage>
</organism>
<dbReference type="EMBL" id="CAJNJA010005364">
    <property type="protein sequence ID" value="CAE7188858.1"/>
    <property type="molecule type" value="Genomic_DNA"/>
</dbReference>
<dbReference type="Pfam" id="PF01740">
    <property type="entry name" value="STAS"/>
    <property type="match status" value="1"/>
</dbReference>
<dbReference type="CDD" id="cd07042">
    <property type="entry name" value="STAS_SulP_like_sulfate_transporter"/>
    <property type="match status" value="1"/>
</dbReference>
<evidence type="ECO:0000259" key="1">
    <source>
        <dbReference type="PROSITE" id="PS50801"/>
    </source>
</evidence>
<feature type="domain" description="STAS" evidence="1">
    <location>
        <begin position="1"/>
        <end position="50"/>
    </location>
</feature>
<proteinExistence type="predicted"/>
<dbReference type="Proteomes" id="UP000601435">
    <property type="component" value="Unassembled WGS sequence"/>
</dbReference>
<keyword evidence="3" id="KW-1185">Reference proteome</keyword>
<dbReference type="InterPro" id="IPR002645">
    <property type="entry name" value="STAS_dom"/>
</dbReference>
<dbReference type="PROSITE" id="PS50801">
    <property type="entry name" value="STAS"/>
    <property type="match status" value="1"/>
</dbReference>
<gene>
    <name evidence="2" type="primary">SULTR4</name>
    <name evidence="2" type="ORF">SNEC2469_LOCUS1028</name>
</gene>
<evidence type="ECO:0000313" key="2">
    <source>
        <dbReference type="EMBL" id="CAE7188858.1"/>
    </source>
</evidence>
<reference evidence="2" key="1">
    <citation type="submission" date="2021-02" db="EMBL/GenBank/DDBJ databases">
        <authorList>
            <person name="Dougan E. K."/>
            <person name="Rhodes N."/>
            <person name="Thang M."/>
            <person name="Chan C."/>
        </authorList>
    </citation>
    <scope>NUCLEOTIDE SEQUENCE</scope>
</reference>
<dbReference type="Gene3D" id="3.30.750.24">
    <property type="entry name" value="STAS domain"/>
    <property type="match status" value="1"/>
</dbReference>
<sequence length="93" mass="9977">AMILSAAAMPFVDTTALESLKQLVKAYRKRNITFLVSNACGQPQKILQLALGDSLPEESLTAPWTTEECVRWLAGQAQLAKDLDISGLCGVGV</sequence>
<dbReference type="AlphaFoldDB" id="A0A812IWN2"/>